<gene>
    <name evidence="2" type="ORF">J2S44_005066</name>
</gene>
<feature type="domain" description="ANTAR" evidence="1">
    <location>
        <begin position="1"/>
        <end position="54"/>
    </location>
</feature>
<comment type="caution">
    <text evidence="2">The sequence shown here is derived from an EMBL/GenBank/DDBJ whole genome shotgun (WGS) entry which is preliminary data.</text>
</comment>
<dbReference type="PROSITE" id="PS50921">
    <property type="entry name" value="ANTAR"/>
    <property type="match status" value="1"/>
</dbReference>
<dbReference type="AlphaFoldDB" id="A0AAE3ZTU6"/>
<accession>A0AAE3ZTU6</accession>
<dbReference type="EMBL" id="JAVDYC010000001">
    <property type="protein sequence ID" value="MDR7324816.1"/>
    <property type="molecule type" value="Genomic_DNA"/>
</dbReference>
<protein>
    <submittedName>
        <fullName evidence="2">AmiR/NasT family two-component response regulator</fullName>
    </submittedName>
</protein>
<dbReference type="InterPro" id="IPR005561">
    <property type="entry name" value="ANTAR"/>
</dbReference>
<name>A0AAE3ZTU6_9ACTN</name>
<organism evidence="2 3">
    <name type="scientific">Catenuloplanes niger</name>
    <dbReference type="NCBI Taxonomy" id="587534"/>
    <lineage>
        <taxon>Bacteria</taxon>
        <taxon>Bacillati</taxon>
        <taxon>Actinomycetota</taxon>
        <taxon>Actinomycetes</taxon>
        <taxon>Micromonosporales</taxon>
        <taxon>Micromonosporaceae</taxon>
        <taxon>Catenuloplanes</taxon>
    </lineage>
</organism>
<dbReference type="GO" id="GO:0003723">
    <property type="term" value="F:RNA binding"/>
    <property type="evidence" value="ECO:0007669"/>
    <property type="project" value="InterPro"/>
</dbReference>
<proteinExistence type="predicted"/>
<sequence length="62" mass="6576">MTNWSAPPPGSGRSMAKGVLMARNDLAEQAAFTALVESARPEDVTAGEIARRILDPHVGRDS</sequence>
<dbReference type="Gene3D" id="1.10.10.10">
    <property type="entry name" value="Winged helix-like DNA-binding domain superfamily/Winged helix DNA-binding domain"/>
    <property type="match status" value="1"/>
</dbReference>
<reference evidence="2 3" key="1">
    <citation type="submission" date="2023-07" db="EMBL/GenBank/DDBJ databases">
        <title>Sequencing the genomes of 1000 actinobacteria strains.</title>
        <authorList>
            <person name="Klenk H.-P."/>
        </authorList>
    </citation>
    <scope>NUCLEOTIDE SEQUENCE [LARGE SCALE GENOMIC DNA]</scope>
    <source>
        <strain evidence="2 3">DSM 44711</strain>
    </source>
</reference>
<evidence type="ECO:0000313" key="2">
    <source>
        <dbReference type="EMBL" id="MDR7324816.1"/>
    </source>
</evidence>
<dbReference type="Pfam" id="PF03861">
    <property type="entry name" value="ANTAR"/>
    <property type="match status" value="1"/>
</dbReference>
<evidence type="ECO:0000259" key="1">
    <source>
        <dbReference type="PROSITE" id="PS50921"/>
    </source>
</evidence>
<keyword evidence="3" id="KW-1185">Reference proteome</keyword>
<dbReference type="RefSeq" id="WP_310418784.1">
    <property type="nucleotide sequence ID" value="NZ_JAVDYC010000001.1"/>
</dbReference>
<evidence type="ECO:0000313" key="3">
    <source>
        <dbReference type="Proteomes" id="UP001183629"/>
    </source>
</evidence>
<dbReference type="Proteomes" id="UP001183629">
    <property type="component" value="Unassembled WGS sequence"/>
</dbReference>
<dbReference type="InterPro" id="IPR036388">
    <property type="entry name" value="WH-like_DNA-bd_sf"/>
</dbReference>